<keyword evidence="3 7" id="KW-0863">Zinc-finger</keyword>
<dbReference type="GO" id="GO:0008270">
    <property type="term" value="F:zinc ion binding"/>
    <property type="evidence" value="ECO:0007669"/>
    <property type="project" value="UniProtKB-KW"/>
</dbReference>
<feature type="compositionally biased region" description="Polar residues" evidence="8">
    <location>
        <begin position="727"/>
        <end position="738"/>
    </location>
</feature>
<dbReference type="PANTHER" id="PTHR14003">
    <property type="entry name" value="TRANSCRIPTIONAL REPRESSOR PROTEIN YY"/>
    <property type="match status" value="1"/>
</dbReference>
<evidence type="ECO:0000256" key="4">
    <source>
        <dbReference type="ARBA" id="ARBA00022833"/>
    </source>
</evidence>
<dbReference type="OrthoDB" id="4748970at2759"/>
<feature type="region of interest" description="Disordered" evidence="8">
    <location>
        <begin position="719"/>
        <end position="796"/>
    </location>
</feature>
<gene>
    <name evidence="10" type="ORF">DFP72DRAFT_1122011</name>
</gene>
<dbReference type="PROSITE" id="PS00028">
    <property type="entry name" value="ZINC_FINGER_C2H2_1"/>
    <property type="match status" value="1"/>
</dbReference>
<dbReference type="AlphaFoldDB" id="A0A8H6I0Y7"/>
<accession>A0A8H6I0Y7</accession>
<dbReference type="PROSITE" id="PS50157">
    <property type="entry name" value="ZINC_FINGER_C2H2_2"/>
    <property type="match status" value="2"/>
</dbReference>
<evidence type="ECO:0000256" key="6">
    <source>
        <dbReference type="ARBA" id="ARBA00023163"/>
    </source>
</evidence>
<evidence type="ECO:0000313" key="11">
    <source>
        <dbReference type="Proteomes" id="UP000521943"/>
    </source>
</evidence>
<keyword evidence="5" id="KW-0805">Transcription regulation</keyword>
<dbReference type="FunFam" id="3.30.160.60:FF:000032">
    <property type="entry name" value="Krueppel-like factor 4"/>
    <property type="match status" value="1"/>
</dbReference>
<keyword evidence="4" id="KW-0862">Zinc</keyword>
<dbReference type="Proteomes" id="UP000521943">
    <property type="component" value="Unassembled WGS sequence"/>
</dbReference>
<feature type="compositionally biased region" description="Low complexity" evidence="8">
    <location>
        <begin position="280"/>
        <end position="294"/>
    </location>
</feature>
<dbReference type="GO" id="GO:0000785">
    <property type="term" value="C:chromatin"/>
    <property type="evidence" value="ECO:0007669"/>
    <property type="project" value="TreeGrafter"/>
</dbReference>
<keyword evidence="1" id="KW-0479">Metal-binding</keyword>
<keyword evidence="2" id="KW-0677">Repeat</keyword>
<dbReference type="EMBL" id="JACGCI010000030">
    <property type="protein sequence ID" value="KAF6755408.1"/>
    <property type="molecule type" value="Genomic_DNA"/>
</dbReference>
<dbReference type="GO" id="GO:0031519">
    <property type="term" value="C:PcG protein complex"/>
    <property type="evidence" value="ECO:0007669"/>
    <property type="project" value="TreeGrafter"/>
</dbReference>
<proteinExistence type="predicted"/>
<feature type="domain" description="C2H2-type" evidence="9">
    <location>
        <begin position="664"/>
        <end position="693"/>
    </location>
</feature>
<dbReference type="PANTHER" id="PTHR14003:SF19">
    <property type="entry name" value="YY2 TRANSCRIPTION FACTOR"/>
    <property type="match status" value="1"/>
</dbReference>
<feature type="region of interest" description="Disordered" evidence="8">
    <location>
        <begin position="134"/>
        <end position="198"/>
    </location>
</feature>
<dbReference type="GO" id="GO:0005667">
    <property type="term" value="C:transcription regulator complex"/>
    <property type="evidence" value="ECO:0007669"/>
    <property type="project" value="TreeGrafter"/>
</dbReference>
<evidence type="ECO:0000256" key="1">
    <source>
        <dbReference type="ARBA" id="ARBA00022723"/>
    </source>
</evidence>
<comment type="caution">
    <text evidence="10">The sequence shown here is derived from an EMBL/GenBank/DDBJ whole genome shotgun (WGS) entry which is preliminary data.</text>
</comment>
<feature type="domain" description="C2H2-type" evidence="9">
    <location>
        <begin position="694"/>
        <end position="721"/>
    </location>
</feature>
<evidence type="ECO:0000313" key="10">
    <source>
        <dbReference type="EMBL" id="KAF6755408.1"/>
    </source>
</evidence>
<evidence type="ECO:0000256" key="5">
    <source>
        <dbReference type="ARBA" id="ARBA00023015"/>
    </source>
</evidence>
<keyword evidence="6" id="KW-0804">Transcription</keyword>
<feature type="compositionally biased region" description="Gly residues" evidence="8">
    <location>
        <begin position="781"/>
        <end position="796"/>
    </location>
</feature>
<sequence>MDLHHRGSDQGSPYLRGDIALVPPSPELNPTTNFDSGLDFASNPLGTPPFIDNSGSFHNSPYSGHSELSFVTAENDLSFELFSGDEGGSGLFDNIGSAGLGSSNDFDYDPAEYDPPHSGASLMMYGDNDYMSPPPTFDGMMGSASPDHHQPSHRAGSVPYDYSSPSSNNDDGNDRRSRASSVSSAHQPQQQNPYFHSPRLDVAQSFENMTVRSPNWDNYQDPPPTINAPDGDDMDGGPQLHIVPATPIGLPGTGVAGAPFQNTLETLNQGSNHAAWGSEASSSRQPSPFRFPARGPNDGGSNPGAEFNNSISSNPGQPFLFPQQQRHRSKSDNALEPPSWDNTYVQQQLRQGNNSALELDLDNNNAADDTALETGSSTTSVNANASSSATFNMQSFQFGGGGGNGFLSPDSQQFGMRRVKSENGGGRPLGHRQSRSEDIRGLQQPGLQLPQQQQQQHHQQQHFLPHSNPNSFHHGHSLSLSASQGQQLYLPPTDFMGSQPQNPNLLSTHTLPPIRASSPGLGHIRRASSGSRAGRGIGAESWLQEYGTSASSARASPYPSPNASPRVRYGELELDLEVENKRDIPGGVPSAGFENEGGAERADVVEVAGGWAGCAPGMMGSEAVPPVVSKPNVTTLRTANASHKRRKQGGPVCHIRSHNEEKPFVCHWPGCGKGFARQHDCKRHEQLHTNYRPFTCEGCNRQFARMDALNRHLRSEGGAECAKTQGAGVTSNASTPGAQSPPADGQSPPGGGGGRSGSRQRGEYDNSNGGSPNPDNMSFGGAWGMQGGGTAVGVSL</sequence>
<evidence type="ECO:0000259" key="9">
    <source>
        <dbReference type="PROSITE" id="PS50157"/>
    </source>
</evidence>
<dbReference type="GO" id="GO:0000981">
    <property type="term" value="F:DNA-binding transcription factor activity, RNA polymerase II-specific"/>
    <property type="evidence" value="ECO:0007669"/>
    <property type="project" value="TreeGrafter"/>
</dbReference>
<feature type="compositionally biased region" description="Polar residues" evidence="8">
    <location>
        <begin position="496"/>
        <end position="510"/>
    </location>
</feature>
<feature type="region of interest" description="Disordered" evidence="8">
    <location>
        <begin position="446"/>
        <end position="536"/>
    </location>
</feature>
<organism evidence="10 11">
    <name type="scientific">Ephemerocybe angulata</name>
    <dbReference type="NCBI Taxonomy" id="980116"/>
    <lineage>
        <taxon>Eukaryota</taxon>
        <taxon>Fungi</taxon>
        <taxon>Dikarya</taxon>
        <taxon>Basidiomycota</taxon>
        <taxon>Agaricomycotina</taxon>
        <taxon>Agaricomycetes</taxon>
        <taxon>Agaricomycetidae</taxon>
        <taxon>Agaricales</taxon>
        <taxon>Agaricineae</taxon>
        <taxon>Psathyrellaceae</taxon>
        <taxon>Ephemerocybe</taxon>
    </lineage>
</organism>
<name>A0A8H6I0Y7_9AGAR</name>
<reference evidence="10 11" key="1">
    <citation type="submission" date="2020-07" db="EMBL/GenBank/DDBJ databases">
        <title>Comparative genomics of pyrophilous fungi reveals a link between fire events and developmental genes.</title>
        <authorList>
            <consortium name="DOE Joint Genome Institute"/>
            <person name="Steindorff A.S."/>
            <person name="Carver A."/>
            <person name="Calhoun S."/>
            <person name="Stillman K."/>
            <person name="Liu H."/>
            <person name="Lipzen A."/>
            <person name="Pangilinan J."/>
            <person name="Labutti K."/>
            <person name="Bruns T.D."/>
            <person name="Grigoriev I.V."/>
        </authorList>
    </citation>
    <scope>NUCLEOTIDE SEQUENCE [LARGE SCALE GENOMIC DNA]</scope>
    <source>
        <strain evidence="10 11">CBS 144469</strain>
    </source>
</reference>
<feature type="compositionally biased region" description="Polar residues" evidence="8">
    <location>
        <begin position="307"/>
        <end position="316"/>
    </location>
</feature>
<feature type="region of interest" description="Disordered" evidence="8">
    <location>
        <begin position="1"/>
        <end position="40"/>
    </location>
</feature>
<feature type="region of interest" description="Disordered" evidence="8">
    <location>
        <begin position="273"/>
        <end position="340"/>
    </location>
</feature>
<feature type="compositionally biased region" description="Low complexity" evidence="8">
    <location>
        <begin position="477"/>
        <end position="488"/>
    </location>
</feature>
<feature type="compositionally biased region" description="Low complexity" evidence="8">
    <location>
        <begin position="446"/>
        <end position="462"/>
    </location>
</feature>
<evidence type="ECO:0000256" key="2">
    <source>
        <dbReference type="ARBA" id="ARBA00022737"/>
    </source>
</evidence>
<keyword evidence="11" id="KW-1185">Reference proteome</keyword>
<feature type="compositionally biased region" description="Polar residues" evidence="8">
    <location>
        <begin position="765"/>
        <end position="776"/>
    </location>
</feature>
<dbReference type="InterPro" id="IPR013087">
    <property type="entry name" value="Znf_C2H2_type"/>
</dbReference>
<evidence type="ECO:0000256" key="7">
    <source>
        <dbReference type="PROSITE-ProRule" id="PRU00042"/>
    </source>
</evidence>
<evidence type="ECO:0000256" key="8">
    <source>
        <dbReference type="SAM" id="MobiDB-lite"/>
    </source>
</evidence>
<dbReference type="SUPFAM" id="SSF57667">
    <property type="entry name" value="beta-beta-alpha zinc fingers"/>
    <property type="match status" value="1"/>
</dbReference>
<dbReference type="GO" id="GO:0000978">
    <property type="term" value="F:RNA polymerase II cis-regulatory region sequence-specific DNA binding"/>
    <property type="evidence" value="ECO:0007669"/>
    <property type="project" value="TreeGrafter"/>
</dbReference>
<protein>
    <submittedName>
        <fullName evidence="10">Krueppel-like factor 16</fullName>
    </submittedName>
</protein>
<evidence type="ECO:0000256" key="3">
    <source>
        <dbReference type="ARBA" id="ARBA00022771"/>
    </source>
</evidence>
<dbReference type="SMART" id="SM00355">
    <property type="entry name" value="ZnF_C2H2"/>
    <property type="match status" value="2"/>
</dbReference>
<dbReference type="InterPro" id="IPR036236">
    <property type="entry name" value="Znf_C2H2_sf"/>
</dbReference>
<dbReference type="Gene3D" id="3.30.160.60">
    <property type="entry name" value="Classic Zinc Finger"/>
    <property type="match status" value="2"/>
</dbReference>
<feature type="region of interest" description="Disordered" evidence="8">
    <location>
        <begin position="212"/>
        <end position="239"/>
    </location>
</feature>